<dbReference type="PROSITE" id="PS50011">
    <property type="entry name" value="PROTEIN_KINASE_DOM"/>
    <property type="match status" value="1"/>
</dbReference>
<keyword evidence="5 6" id="KW-0067">ATP-binding</keyword>
<dbReference type="InterPro" id="IPR011990">
    <property type="entry name" value="TPR-like_helical_dom_sf"/>
</dbReference>
<evidence type="ECO:0000256" key="4">
    <source>
        <dbReference type="ARBA" id="ARBA00022777"/>
    </source>
</evidence>
<dbReference type="PANTHER" id="PTHR24353:SF37">
    <property type="entry name" value="CAMP-DEPENDENT PROTEIN KINASE CATALYTIC SUBUNIT PRKX"/>
    <property type="match status" value="1"/>
</dbReference>
<sequence length="919" mass="101127">MAAARAEELKVRGNEAFSSGKFDEAAALYAEAIAAVLEAVGSPSDDTGKRDDDHDNDDNSEQESLALVNRAGAAAASLTRYARAAAAAAATRGDGESRTVVQSVELLPALLCNRAAALAKLGDFEAALRDAEQAVALRPAWVKAHHRKAQALAELGLLEEARDAYCVAADLEPDNSWLRRRVETLEKQTGSKSAQDKVDAYVAKHKSIKGCPTKLSMSMFEVDELLGEGNYSEVHSAVFSRTGERFAIKSVDKEKAKRMSRRHPNLNNELHMEKKLLLRLNHPNVVKLFFTMQDTRCLYYVSELATAGELWARMRYGRTALVGLPPSEALFYAAQIVNALEYLQTQHVIHRDIKPENMMLFADPAYGGRVEQLKLIDFGTAYDTDDTTLNGPNFVGTPEYMSPEAIAGKAAPTYALDLWALATTLFQLHSGRIPFKGNSPYLTFLKTQALNYEMPNYFSPTLQDLLERVFVETPEDRIGATDCLASIKQHPAFAGVDFAAILLRPTRPVPSLFEICAQATLRVLTGPPPPLKGPGADVRLPEFPKQKTLPAWARTVGTFSNSRAGSRIRNCIMGMLAQRLALRNQNIFKLFFESDEAARFHRAERHQFAGLSEPEEGKFHESFLLVHLGSLAGASTASIEATMRRVNRLEPAPRLVICGGALGKADELKPALCRLDSAIAVVCVPDGRPPDEYRTDFGDNYYSLYVQGVMILVIDSFELALLATEGGVLDSEKAETSSSRNHGISARTAARQAEWLEHQVLEGKLCARHVLVVSHHMWFYDAADAESAIAQGIPVMPRMVCDRFLDKFQESGVQMVLSGAMNEAIVKSRKPRNEMEPKMRLTSTPAHVGSIDADDAQGLLRVIRVQPSDVVSDMYTRASLPPWFALEEEEPNSDVEVGLDDGKQHFSDISSDSSDDEEE</sequence>
<evidence type="ECO:0000256" key="3">
    <source>
        <dbReference type="ARBA" id="ARBA00022741"/>
    </source>
</evidence>
<dbReference type="InParanoid" id="A0A2R5GQG4"/>
<feature type="binding site" evidence="6">
    <location>
        <position position="249"/>
    </location>
    <ligand>
        <name>ATP</name>
        <dbReference type="ChEBI" id="CHEBI:30616"/>
    </ligand>
</feature>
<dbReference type="GO" id="GO:0005952">
    <property type="term" value="C:cAMP-dependent protein kinase complex"/>
    <property type="evidence" value="ECO:0007669"/>
    <property type="project" value="TreeGrafter"/>
</dbReference>
<keyword evidence="4 9" id="KW-0418">Kinase</keyword>
<dbReference type="InterPro" id="IPR019734">
    <property type="entry name" value="TPR_rpt"/>
</dbReference>
<evidence type="ECO:0000313" key="10">
    <source>
        <dbReference type="Proteomes" id="UP000241890"/>
    </source>
</evidence>
<keyword evidence="10" id="KW-1185">Reference proteome</keyword>
<protein>
    <submittedName>
        <fullName evidence="9">Protein kinase, putative</fullName>
    </submittedName>
</protein>
<dbReference type="SUPFAM" id="SSF48452">
    <property type="entry name" value="TPR-like"/>
    <property type="match status" value="1"/>
</dbReference>
<dbReference type="InterPro" id="IPR029052">
    <property type="entry name" value="Metallo-depent_PP-like"/>
</dbReference>
<reference evidence="9 10" key="1">
    <citation type="submission" date="2017-12" db="EMBL/GenBank/DDBJ databases">
        <title>Sequencing, de novo assembly and annotation of complete genome of a new Thraustochytrid species, strain FCC1311.</title>
        <authorList>
            <person name="Sedici K."/>
            <person name="Godart F."/>
            <person name="Aiese Cigliano R."/>
            <person name="Sanseverino W."/>
            <person name="Barakat M."/>
            <person name="Ortet P."/>
            <person name="Marechal E."/>
            <person name="Cagnac O."/>
            <person name="Amato A."/>
        </authorList>
    </citation>
    <scope>NUCLEOTIDE SEQUENCE [LARGE SCALE GENOMIC DNA]</scope>
</reference>
<dbReference type="Gene3D" id="1.25.40.10">
    <property type="entry name" value="Tetratricopeptide repeat domain"/>
    <property type="match status" value="2"/>
</dbReference>
<dbReference type="SMART" id="SM00220">
    <property type="entry name" value="S_TKc"/>
    <property type="match status" value="1"/>
</dbReference>
<dbReference type="SUPFAM" id="SSF56300">
    <property type="entry name" value="Metallo-dependent phosphatases"/>
    <property type="match status" value="1"/>
</dbReference>
<dbReference type="SMART" id="SM00028">
    <property type="entry name" value="TPR"/>
    <property type="match status" value="3"/>
</dbReference>
<dbReference type="Proteomes" id="UP000241890">
    <property type="component" value="Unassembled WGS sequence"/>
</dbReference>
<name>A0A2R5GQG4_9STRA</name>
<gene>
    <name evidence="9" type="ORF">FCC1311_063342</name>
</gene>
<dbReference type="SUPFAM" id="SSF56112">
    <property type="entry name" value="Protein kinase-like (PK-like)"/>
    <property type="match status" value="1"/>
</dbReference>
<dbReference type="InterPro" id="IPR011009">
    <property type="entry name" value="Kinase-like_dom_sf"/>
</dbReference>
<dbReference type="GO" id="GO:0005524">
    <property type="term" value="F:ATP binding"/>
    <property type="evidence" value="ECO:0007669"/>
    <property type="project" value="UniProtKB-UniRule"/>
</dbReference>
<dbReference type="AlphaFoldDB" id="A0A2R5GQG4"/>
<evidence type="ECO:0000256" key="1">
    <source>
        <dbReference type="ARBA" id="ARBA00022527"/>
    </source>
</evidence>
<dbReference type="EMBL" id="BEYU01000071">
    <property type="protein sequence ID" value="GBG30114.1"/>
    <property type="molecule type" value="Genomic_DNA"/>
</dbReference>
<dbReference type="PROSITE" id="PS00108">
    <property type="entry name" value="PROTEIN_KINASE_ST"/>
    <property type="match status" value="1"/>
</dbReference>
<feature type="compositionally biased region" description="Acidic residues" evidence="7">
    <location>
        <begin position="886"/>
        <end position="899"/>
    </location>
</feature>
<feature type="domain" description="Protein kinase" evidence="8">
    <location>
        <begin position="220"/>
        <end position="493"/>
    </location>
</feature>
<keyword evidence="2" id="KW-0808">Transferase</keyword>
<evidence type="ECO:0000256" key="7">
    <source>
        <dbReference type="SAM" id="MobiDB-lite"/>
    </source>
</evidence>
<proteinExistence type="predicted"/>
<dbReference type="InterPro" id="IPR008271">
    <property type="entry name" value="Ser/Thr_kinase_AS"/>
</dbReference>
<evidence type="ECO:0000256" key="2">
    <source>
        <dbReference type="ARBA" id="ARBA00022679"/>
    </source>
</evidence>
<evidence type="ECO:0000313" key="9">
    <source>
        <dbReference type="EMBL" id="GBG30114.1"/>
    </source>
</evidence>
<dbReference type="Gene3D" id="1.10.510.10">
    <property type="entry name" value="Transferase(Phosphotransferase) domain 1"/>
    <property type="match status" value="1"/>
</dbReference>
<dbReference type="InterPro" id="IPR000719">
    <property type="entry name" value="Prot_kinase_dom"/>
</dbReference>
<dbReference type="Pfam" id="PF00069">
    <property type="entry name" value="Pkinase"/>
    <property type="match status" value="1"/>
</dbReference>
<feature type="region of interest" description="Disordered" evidence="7">
    <location>
        <begin position="886"/>
        <end position="919"/>
    </location>
</feature>
<organism evidence="9 10">
    <name type="scientific">Hondaea fermentalgiana</name>
    <dbReference type="NCBI Taxonomy" id="2315210"/>
    <lineage>
        <taxon>Eukaryota</taxon>
        <taxon>Sar</taxon>
        <taxon>Stramenopiles</taxon>
        <taxon>Bigyra</taxon>
        <taxon>Labyrinthulomycetes</taxon>
        <taxon>Thraustochytrida</taxon>
        <taxon>Thraustochytriidae</taxon>
        <taxon>Hondaea</taxon>
    </lineage>
</organism>
<accession>A0A2R5GQG4</accession>
<dbReference type="Pfam" id="PF13181">
    <property type="entry name" value="TPR_8"/>
    <property type="match status" value="2"/>
</dbReference>
<dbReference type="OrthoDB" id="347657at2759"/>
<feature type="region of interest" description="Disordered" evidence="7">
    <location>
        <begin position="40"/>
        <end position="62"/>
    </location>
</feature>
<dbReference type="PROSITE" id="PS00107">
    <property type="entry name" value="PROTEIN_KINASE_ATP"/>
    <property type="match status" value="1"/>
</dbReference>
<evidence type="ECO:0000256" key="5">
    <source>
        <dbReference type="ARBA" id="ARBA00022840"/>
    </source>
</evidence>
<dbReference type="PANTHER" id="PTHR24353">
    <property type="entry name" value="CYCLIC NUCLEOTIDE-DEPENDENT PROTEIN KINASE"/>
    <property type="match status" value="1"/>
</dbReference>
<dbReference type="GO" id="GO:0004691">
    <property type="term" value="F:cAMP-dependent protein kinase activity"/>
    <property type="evidence" value="ECO:0007669"/>
    <property type="project" value="TreeGrafter"/>
</dbReference>
<keyword evidence="3 6" id="KW-0547">Nucleotide-binding</keyword>
<evidence type="ECO:0000259" key="8">
    <source>
        <dbReference type="PROSITE" id="PS50011"/>
    </source>
</evidence>
<dbReference type="InterPro" id="IPR017441">
    <property type="entry name" value="Protein_kinase_ATP_BS"/>
</dbReference>
<keyword evidence="1" id="KW-0723">Serine/threonine-protein kinase</keyword>
<evidence type="ECO:0000256" key="6">
    <source>
        <dbReference type="PROSITE-ProRule" id="PRU10141"/>
    </source>
</evidence>
<comment type="caution">
    <text evidence="9">The sequence shown here is derived from an EMBL/GenBank/DDBJ whole genome shotgun (WGS) entry which is preliminary data.</text>
</comment>